<dbReference type="EMBL" id="GECU01014813">
    <property type="protein sequence ID" value="JAS92893.1"/>
    <property type="molecule type" value="Transcribed_RNA"/>
</dbReference>
<protein>
    <submittedName>
        <fullName evidence="1">Uncharacterized protein</fullName>
    </submittedName>
</protein>
<name>A0A1B6J149_9HEMI</name>
<evidence type="ECO:0000313" key="1">
    <source>
        <dbReference type="EMBL" id="JAS92893.1"/>
    </source>
</evidence>
<gene>
    <name evidence="1" type="ORF">g.31041</name>
</gene>
<sequence>MKSKVKVCKKMFLQTLGVGEWAVSNWVRKSFEQGLVNEDEVTDEERDQINTRKNETDKAKKALVESFFEALPFLNPTIAGKTVPSYTWSLSGNLKQRYTGYTTAFAYHKIKKTSICLVHETFDECNLSLF</sequence>
<organism evidence="1">
    <name type="scientific">Homalodisca liturata</name>
    <dbReference type="NCBI Taxonomy" id="320908"/>
    <lineage>
        <taxon>Eukaryota</taxon>
        <taxon>Metazoa</taxon>
        <taxon>Ecdysozoa</taxon>
        <taxon>Arthropoda</taxon>
        <taxon>Hexapoda</taxon>
        <taxon>Insecta</taxon>
        <taxon>Pterygota</taxon>
        <taxon>Neoptera</taxon>
        <taxon>Paraneoptera</taxon>
        <taxon>Hemiptera</taxon>
        <taxon>Auchenorrhyncha</taxon>
        <taxon>Membracoidea</taxon>
        <taxon>Cicadellidae</taxon>
        <taxon>Cicadellinae</taxon>
        <taxon>Proconiini</taxon>
        <taxon>Homalodisca</taxon>
    </lineage>
</organism>
<accession>A0A1B6J149</accession>
<proteinExistence type="predicted"/>
<dbReference type="AlphaFoldDB" id="A0A1B6J149"/>
<reference evidence="1" key="1">
    <citation type="submission" date="2015-11" db="EMBL/GenBank/DDBJ databases">
        <title>De novo transcriptome assembly of four potential Pierce s Disease insect vectors from Arizona vineyards.</title>
        <authorList>
            <person name="Tassone E.E."/>
        </authorList>
    </citation>
    <scope>NUCLEOTIDE SEQUENCE</scope>
</reference>